<evidence type="ECO:0000259" key="1">
    <source>
        <dbReference type="PROSITE" id="PS51186"/>
    </source>
</evidence>
<evidence type="ECO:0000313" key="2">
    <source>
        <dbReference type="EMBL" id="MBB6071295.1"/>
    </source>
</evidence>
<keyword evidence="2" id="KW-0808">Transferase</keyword>
<organism evidence="2 3">
    <name type="scientific">Longimicrobium terrae</name>
    <dbReference type="NCBI Taxonomy" id="1639882"/>
    <lineage>
        <taxon>Bacteria</taxon>
        <taxon>Pseudomonadati</taxon>
        <taxon>Gemmatimonadota</taxon>
        <taxon>Longimicrobiia</taxon>
        <taxon>Longimicrobiales</taxon>
        <taxon>Longimicrobiaceae</taxon>
        <taxon>Longimicrobium</taxon>
    </lineage>
</organism>
<dbReference type="SUPFAM" id="SSF55729">
    <property type="entry name" value="Acyl-CoA N-acyltransferases (Nat)"/>
    <property type="match status" value="1"/>
</dbReference>
<dbReference type="Pfam" id="PF13302">
    <property type="entry name" value="Acetyltransf_3"/>
    <property type="match status" value="1"/>
</dbReference>
<proteinExistence type="predicted"/>
<reference evidence="2 3" key="1">
    <citation type="submission" date="2020-08" db="EMBL/GenBank/DDBJ databases">
        <title>Genomic Encyclopedia of Type Strains, Phase IV (KMG-IV): sequencing the most valuable type-strain genomes for metagenomic binning, comparative biology and taxonomic classification.</title>
        <authorList>
            <person name="Goeker M."/>
        </authorList>
    </citation>
    <scope>NUCLEOTIDE SEQUENCE [LARGE SCALE GENOMIC DNA]</scope>
    <source>
        <strain evidence="2 3">DSM 29007</strain>
    </source>
</reference>
<dbReference type="PANTHER" id="PTHR43610:SF1">
    <property type="entry name" value="N-ACETYLTRANSFERASE DOMAIN-CONTAINING PROTEIN"/>
    <property type="match status" value="1"/>
</dbReference>
<name>A0A841GZQ5_9BACT</name>
<dbReference type="GO" id="GO:0016747">
    <property type="term" value="F:acyltransferase activity, transferring groups other than amino-acyl groups"/>
    <property type="evidence" value="ECO:0007669"/>
    <property type="project" value="InterPro"/>
</dbReference>
<dbReference type="PANTHER" id="PTHR43610">
    <property type="entry name" value="BLL6696 PROTEIN"/>
    <property type="match status" value="1"/>
</dbReference>
<dbReference type="Gene3D" id="3.40.630.30">
    <property type="match status" value="1"/>
</dbReference>
<protein>
    <submittedName>
        <fullName evidence="2">RimJ/RimL family protein N-acetyltransferase</fullName>
    </submittedName>
</protein>
<dbReference type="InterPro" id="IPR016181">
    <property type="entry name" value="Acyl_CoA_acyltransferase"/>
</dbReference>
<dbReference type="Proteomes" id="UP000582837">
    <property type="component" value="Unassembled WGS sequence"/>
</dbReference>
<gene>
    <name evidence="2" type="ORF">HNQ61_002919</name>
</gene>
<dbReference type="EMBL" id="JACHIA010000007">
    <property type="protein sequence ID" value="MBB6071295.1"/>
    <property type="molecule type" value="Genomic_DNA"/>
</dbReference>
<accession>A0A841GZQ5</accession>
<comment type="caution">
    <text evidence="2">The sequence shown here is derived from an EMBL/GenBank/DDBJ whole genome shotgun (WGS) entry which is preliminary data.</text>
</comment>
<keyword evidence="3" id="KW-1185">Reference proteome</keyword>
<feature type="domain" description="N-acetyltransferase" evidence="1">
    <location>
        <begin position="14"/>
        <end position="174"/>
    </location>
</feature>
<dbReference type="RefSeq" id="WP_205761387.1">
    <property type="nucleotide sequence ID" value="NZ_JABDTL010000001.1"/>
</dbReference>
<dbReference type="AlphaFoldDB" id="A0A841GZQ5"/>
<dbReference type="PROSITE" id="PS51186">
    <property type="entry name" value="GNAT"/>
    <property type="match status" value="1"/>
</dbReference>
<evidence type="ECO:0000313" key="3">
    <source>
        <dbReference type="Proteomes" id="UP000582837"/>
    </source>
</evidence>
<dbReference type="InterPro" id="IPR000182">
    <property type="entry name" value="GNAT_dom"/>
</dbReference>
<sequence>MMELEPVVLQGAHVRLVPMTMEHVPALWEAGNDPDLWQFTLTQNHSEDDMRRYVEAALRLQQQGTALPFVTTEAATGRVIGSTRFGNVDTWSRRVEIGWTWIAAPWQRSPINTEAKFLMLRHAFETLGCIRVELKTSALNQKSRRAIARIGGREEGILRKHAVSEDGRIRDTVYFGIVDDEWPDVCARLLAMMAEPRS</sequence>